<evidence type="ECO:0000313" key="3">
    <source>
        <dbReference type="EMBL" id="SIN86749.1"/>
    </source>
</evidence>
<dbReference type="Gene3D" id="1.10.1220.10">
    <property type="entry name" value="Met repressor-like"/>
    <property type="match status" value="1"/>
</dbReference>
<dbReference type="GO" id="GO:0044010">
    <property type="term" value="P:single-species biofilm formation"/>
    <property type="evidence" value="ECO:0007669"/>
    <property type="project" value="InterPro"/>
</dbReference>
<dbReference type="eggNOG" id="COG3077">
    <property type="taxonomic scope" value="Bacteria"/>
</dbReference>
<dbReference type="Proteomes" id="UP000184758">
    <property type="component" value="Unassembled WGS sequence"/>
</dbReference>
<evidence type="ECO:0000313" key="4">
    <source>
        <dbReference type="Proteomes" id="UP000184758"/>
    </source>
</evidence>
<protein>
    <submittedName>
        <fullName evidence="3">DNA-damage-inducible protein J</fullName>
    </submittedName>
</protein>
<dbReference type="Pfam" id="PF04221">
    <property type="entry name" value="RelB"/>
    <property type="match status" value="1"/>
</dbReference>
<evidence type="ECO:0000256" key="1">
    <source>
        <dbReference type="ARBA" id="ARBA00010562"/>
    </source>
</evidence>
<dbReference type="AlphaFoldDB" id="A0A1N6EUI4"/>
<dbReference type="GO" id="GO:0000987">
    <property type="term" value="F:cis-regulatory region sequence-specific DNA binding"/>
    <property type="evidence" value="ECO:0007669"/>
    <property type="project" value="InterPro"/>
</dbReference>
<dbReference type="NCBIfam" id="TIGR02384">
    <property type="entry name" value="RelB_DinJ"/>
    <property type="match status" value="1"/>
</dbReference>
<sequence>METKQKKAVVQVRIDETVKSQAVAVLNNLGMDTSTAINVFFRQVIAENGLPFQPKQAKFNTETLAAIKESDEMVKNGTGKSYTSVDDLFKDALGD</sequence>
<evidence type="ECO:0000256" key="2">
    <source>
        <dbReference type="ARBA" id="ARBA00022649"/>
    </source>
</evidence>
<keyword evidence="2" id="KW-1277">Toxin-antitoxin system</keyword>
<dbReference type="PIRSF" id="PIRSF003108">
    <property type="entry name" value="DinJ"/>
    <property type="match status" value="1"/>
</dbReference>
<dbReference type="GO" id="GO:0006355">
    <property type="term" value="P:regulation of DNA-templated transcription"/>
    <property type="evidence" value="ECO:0007669"/>
    <property type="project" value="InterPro"/>
</dbReference>
<dbReference type="GO" id="GO:0015643">
    <property type="term" value="F:toxic substance binding"/>
    <property type="evidence" value="ECO:0007669"/>
    <property type="project" value="InterPro"/>
</dbReference>
<reference evidence="4" key="1">
    <citation type="submission" date="2016-11" db="EMBL/GenBank/DDBJ databases">
        <authorList>
            <person name="Varghese N."/>
            <person name="Submissions S."/>
        </authorList>
    </citation>
    <scope>NUCLEOTIDE SEQUENCE [LARGE SCALE GENOMIC DNA]</scope>
    <source>
        <strain evidence="4">313</strain>
    </source>
</reference>
<name>A0A1N6EUI4_9LACT</name>
<keyword evidence="4" id="KW-1185">Reference proteome</keyword>
<dbReference type="GO" id="GO:0006351">
    <property type="term" value="P:DNA-templated transcription"/>
    <property type="evidence" value="ECO:0007669"/>
    <property type="project" value="TreeGrafter"/>
</dbReference>
<organism evidence="3 4">
    <name type="scientific">Carnobacterium alterfunditum</name>
    <dbReference type="NCBI Taxonomy" id="28230"/>
    <lineage>
        <taxon>Bacteria</taxon>
        <taxon>Bacillati</taxon>
        <taxon>Bacillota</taxon>
        <taxon>Bacilli</taxon>
        <taxon>Lactobacillales</taxon>
        <taxon>Carnobacteriaceae</taxon>
        <taxon>Carnobacterium</taxon>
    </lineage>
</organism>
<dbReference type="PANTHER" id="PTHR38781:SF1">
    <property type="entry name" value="ANTITOXIN DINJ-RELATED"/>
    <property type="match status" value="1"/>
</dbReference>
<accession>A0A1N6EUI4</accession>
<dbReference type="RefSeq" id="WP_034546705.1">
    <property type="nucleotide sequence ID" value="NZ_FSRN01000001.1"/>
</dbReference>
<dbReference type="InterPro" id="IPR013321">
    <property type="entry name" value="Arc_rbn_hlx_hlx"/>
</dbReference>
<dbReference type="PANTHER" id="PTHR38781">
    <property type="entry name" value="ANTITOXIN DINJ-RELATED"/>
    <property type="match status" value="1"/>
</dbReference>
<proteinExistence type="inferred from homology"/>
<comment type="similarity">
    <text evidence="1">Belongs to the RelB/DinJ antitoxin family.</text>
</comment>
<dbReference type="InterPro" id="IPR007337">
    <property type="entry name" value="RelB/DinJ"/>
</dbReference>
<dbReference type="EMBL" id="FSRN01000001">
    <property type="protein sequence ID" value="SIN86749.1"/>
    <property type="molecule type" value="Genomic_DNA"/>
</dbReference>
<dbReference type="STRING" id="28230.SAMN05878443_0213"/>
<gene>
    <name evidence="3" type="ORF">SAMN05878443_0213</name>
</gene>
<dbReference type="OrthoDB" id="9808267at2"/>
<dbReference type="InterPro" id="IPR026262">
    <property type="entry name" value="DinJ"/>
</dbReference>